<evidence type="ECO:0000313" key="10">
    <source>
        <dbReference type="Proteomes" id="UP001501074"/>
    </source>
</evidence>
<evidence type="ECO:0000256" key="7">
    <source>
        <dbReference type="SAM" id="Phobius"/>
    </source>
</evidence>
<evidence type="ECO:0000313" key="9">
    <source>
        <dbReference type="EMBL" id="GAA3600670.1"/>
    </source>
</evidence>
<accession>A0ABP6Z7Z1</accession>
<dbReference type="EMBL" id="BAAAZO010000002">
    <property type="protein sequence ID" value="GAA3600670.1"/>
    <property type="molecule type" value="Genomic_DNA"/>
</dbReference>
<organism evidence="9 10">
    <name type="scientific">Kineosporia mesophila</name>
    <dbReference type="NCBI Taxonomy" id="566012"/>
    <lineage>
        <taxon>Bacteria</taxon>
        <taxon>Bacillati</taxon>
        <taxon>Actinomycetota</taxon>
        <taxon>Actinomycetes</taxon>
        <taxon>Kineosporiales</taxon>
        <taxon>Kineosporiaceae</taxon>
        <taxon>Kineosporia</taxon>
    </lineage>
</organism>
<dbReference type="PANTHER" id="PTHR30509">
    <property type="entry name" value="P-HYDROXYBENZOIC ACID EFFLUX PUMP SUBUNIT-RELATED"/>
    <property type="match status" value="1"/>
</dbReference>
<feature type="transmembrane region" description="Helical" evidence="7">
    <location>
        <begin position="362"/>
        <end position="378"/>
    </location>
</feature>
<keyword evidence="10" id="KW-1185">Reference proteome</keyword>
<keyword evidence="2" id="KW-1003">Cell membrane</keyword>
<sequence length="543" mass="57428">MRNLAPAALRGGTALTVPLLLGVWTGETTLAVIAAVGALWGVGQDGGDPYWARTRRLAWLAGFAALGLLAGEVALRTGVEAVVTVTLVAAGFVSGLVSPYGRVASVAGMHLLLGAVIGSGIPVPGPWWHAPLALLSGTLLVLVLSAFPWLWARYEIERSAVRAVYATAARALEAAGTPAAEDARRRVTDALDHAQTVMAPHLARGSRSGPQTPTGRLVRAFHLAVPLGEAVTTLLWEGRPLPELVTSAPLRMEQRLFGPGDRAGAPTPRFSPRSPGEQALAGVCVASGAGPVQDVPLQPPARRWSTRAAHLRYAALLALCVLITQLAAVALDGPRGYWLPMTVAFVYKPDFGPVFRRSLHRCLGTVAGVAAIGAITLVTGDRYALIAAVAGFGAVMAVGVRQHYAIATTGLTGVVFVLLDMLGDHRELYWPRILDTALAALVVLAVHFLLWPRSAADRAQARTADAVAAAQRYRDLAPGAVPAQRHALRRAAYQHLGEARRATEEARQEPTRGGRPLPAWEQTITEAEHLCDEVTAQTVKQQA</sequence>
<dbReference type="PANTHER" id="PTHR30509:SF9">
    <property type="entry name" value="MULTIDRUG RESISTANCE PROTEIN MDTO"/>
    <property type="match status" value="1"/>
</dbReference>
<evidence type="ECO:0000256" key="1">
    <source>
        <dbReference type="ARBA" id="ARBA00004651"/>
    </source>
</evidence>
<keyword evidence="4 7" id="KW-1133">Transmembrane helix</keyword>
<evidence type="ECO:0000256" key="5">
    <source>
        <dbReference type="ARBA" id="ARBA00023136"/>
    </source>
</evidence>
<comment type="subcellular location">
    <subcellularLocation>
        <location evidence="1">Cell membrane</location>
        <topology evidence="1">Multi-pass membrane protein</topology>
    </subcellularLocation>
</comment>
<dbReference type="RefSeq" id="WP_231486285.1">
    <property type="nucleotide sequence ID" value="NZ_BAAAZO010000002.1"/>
</dbReference>
<feature type="transmembrane region" description="Helical" evidence="7">
    <location>
        <begin position="429"/>
        <end position="450"/>
    </location>
</feature>
<feature type="transmembrane region" description="Helical" evidence="7">
    <location>
        <begin position="405"/>
        <end position="423"/>
    </location>
</feature>
<feature type="transmembrane region" description="Helical" evidence="7">
    <location>
        <begin position="57"/>
        <end position="75"/>
    </location>
</feature>
<dbReference type="Proteomes" id="UP001501074">
    <property type="component" value="Unassembled WGS sequence"/>
</dbReference>
<proteinExistence type="inferred from homology"/>
<feature type="transmembrane region" description="Helical" evidence="7">
    <location>
        <begin position="81"/>
        <end position="97"/>
    </location>
</feature>
<feature type="domain" description="Integral membrane bound transporter" evidence="8">
    <location>
        <begin position="326"/>
        <end position="446"/>
    </location>
</feature>
<feature type="transmembrane region" description="Helical" evidence="7">
    <location>
        <begin position="127"/>
        <end position="152"/>
    </location>
</feature>
<keyword evidence="5 7" id="KW-0472">Membrane</keyword>
<feature type="transmembrane region" description="Helical" evidence="7">
    <location>
        <begin position="20"/>
        <end position="42"/>
    </location>
</feature>
<name>A0ABP6Z7Z1_9ACTN</name>
<evidence type="ECO:0000256" key="4">
    <source>
        <dbReference type="ARBA" id="ARBA00022989"/>
    </source>
</evidence>
<protein>
    <submittedName>
        <fullName evidence="9">FUSC family protein</fullName>
    </submittedName>
</protein>
<gene>
    <name evidence="9" type="ORF">GCM10022223_15390</name>
</gene>
<evidence type="ECO:0000256" key="3">
    <source>
        <dbReference type="ARBA" id="ARBA00022692"/>
    </source>
</evidence>
<comment type="similarity">
    <text evidence="6">Belongs to the YccS/YhfK family.</text>
</comment>
<evidence type="ECO:0000256" key="6">
    <source>
        <dbReference type="ARBA" id="ARBA00043993"/>
    </source>
</evidence>
<keyword evidence="3 7" id="KW-0812">Transmembrane</keyword>
<comment type="caution">
    <text evidence="9">The sequence shown here is derived from an EMBL/GenBank/DDBJ whole genome shotgun (WGS) entry which is preliminary data.</text>
</comment>
<feature type="transmembrane region" description="Helical" evidence="7">
    <location>
        <begin position="311"/>
        <end position="331"/>
    </location>
</feature>
<dbReference type="InterPro" id="IPR049453">
    <property type="entry name" value="Memb_transporter_dom"/>
</dbReference>
<dbReference type="Pfam" id="PF13515">
    <property type="entry name" value="FUSC_2"/>
    <property type="match status" value="1"/>
</dbReference>
<evidence type="ECO:0000259" key="8">
    <source>
        <dbReference type="Pfam" id="PF13515"/>
    </source>
</evidence>
<evidence type="ECO:0000256" key="2">
    <source>
        <dbReference type="ARBA" id="ARBA00022475"/>
    </source>
</evidence>
<reference evidence="10" key="1">
    <citation type="journal article" date="2019" name="Int. J. Syst. Evol. Microbiol.">
        <title>The Global Catalogue of Microorganisms (GCM) 10K type strain sequencing project: providing services to taxonomists for standard genome sequencing and annotation.</title>
        <authorList>
            <consortium name="The Broad Institute Genomics Platform"/>
            <consortium name="The Broad Institute Genome Sequencing Center for Infectious Disease"/>
            <person name="Wu L."/>
            <person name="Ma J."/>
        </authorList>
    </citation>
    <scope>NUCLEOTIDE SEQUENCE [LARGE SCALE GENOMIC DNA]</scope>
    <source>
        <strain evidence="10">JCM 16902</strain>
    </source>
</reference>